<dbReference type="GO" id="GO:0000145">
    <property type="term" value="C:exocyst"/>
    <property type="evidence" value="ECO:0007669"/>
    <property type="project" value="InterPro"/>
</dbReference>
<dbReference type="InterPro" id="IPR010326">
    <property type="entry name" value="EXOC3/Sec6"/>
</dbReference>
<dbReference type="FunFam" id="1.10.357.70:FF:000005">
    <property type="entry name" value="Exocyst complex component Sec6"/>
    <property type="match status" value="1"/>
</dbReference>
<dbReference type="GO" id="GO:0051601">
    <property type="term" value="P:exocyst localization"/>
    <property type="evidence" value="ECO:0007669"/>
    <property type="project" value="TreeGrafter"/>
</dbReference>
<gene>
    <name evidence="4" type="ORF">JX265_010644</name>
</gene>
<comment type="similarity">
    <text evidence="1">Belongs to the SEC6 family.</text>
</comment>
<keyword evidence="2" id="KW-0813">Transport</keyword>
<organism evidence="4 5">
    <name type="scientific">Neoarthrinium moseri</name>
    <dbReference type="NCBI Taxonomy" id="1658444"/>
    <lineage>
        <taxon>Eukaryota</taxon>
        <taxon>Fungi</taxon>
        <taxon>Dikarya</taxon>
        <taxon>Ascomycota</taxon>
        <taxon>Pezizomycotina</taxon>
        <taxon>Sordariomycetes</taxon>
        <taxon>Xylariomycetidae</taxon>
        <taxon>Amphisphaeriales</taxon>
        <taxon>Apiosporaceae</taxon>
        <taxon>Neoarthrinium</taxon>
    </lineage>
</organism>
<keyword evidence="5" id="KW-1185">Reference proteome</keyword>
<dbReference type="InterPro" id="IPR042532">
    <property type="entry name" value="EXOC3/Sec6_C"/>
</dbReference>
<name>A0A9P9WDV1_9PEZI</name>
<evidence type="ECO:0000313" key="4">
    <source>
        <dbReference type="EMBL" id="KAI1858551.1"/>
    </source>
</evidence>
<dbReference type="AlphaFoldDB" id="A0A9P9WDV1"/>
<evidence type="ECO:0000256" key="2">
    <source>
        <dbReference type="ARBA" id="ARBA00022448"/>
    </source>
</evidence>
<evidence type="ECO:0000256" key="3">
    <source>
        <dbReference type="ARBA" id="ARBA00022483"/>
    </source>
</evidence>
<evidence type="ECO:0000313" key="5">
    <source>
        <dbReference type="Proteomes" id="UP000829685"/>
    </source>
</evidence>
<dbReference type="GO" id="GO:0006887">
    <property type="term" value="P:exocytosis"/>
    <property type="evidence" value="ECO:0007669"/>
    <property type="project" value="UniProtKB-KW"/>
</dbReference>
<reference evidence="4" key="1">
    <citation type="submission" date="2021-03" db="EMBL/GenBank/DDBJ databases">
        <title>Revisited historic fungal species revealed as producer of novel bioactive compounds through whole genome sequencing and comparative genomics.</title>
        <authorList>
            <person name="Vignolle G.A."/>
            <person name="Hochenegger N."/>
            <person name="Mach R.L."/>
            <person name="Mach-Aigner A.R."/>
            <person name="Javad Rahimi M."/>
            <person name="Salim K.A."/>
            <person name="Chan C.M."/>
            <person name="Lim L.B.L."/>
            <person name="Cai F."/>
            <person name="Druzhinina I.S."/>
            <person name="U'Ren J.M."/>
            <person name="Derntl C."/>
        </authorList>
    </citation>
    <scope>NUCLEOTIDE SEQUENCE</scope>
    <source>
        <strain evidence="4">TUCIM 5799</strain>
    </source>
</reference>
<sequence length="750" mass="87159">MDAPPVKLSELLRHPDDLDKLPALKLEFTRKKTAVDSQLRGGLREQLETTQAGMNGLSDGQKTVQAIKEEMMKIDRLCSESQNMIKDFASINLVSQAHRNFGAVEAMRKNLEVFNERLNGVELMLREDEEDKENMPNLLAVHYELTQLRNIRDDAMEQIQRADDPSLLSTLEDYFSRLDDAIEWFDEHIGLIALNQINLLIADNNGLVVRLALIVEAEEKSDQRVEALQEALKDHKEMATRFQSITDGAKKVRGYKDKFLKAISLNCEQQFEEVKEEFLGNADGLSKIMKWYFNDLNAVKQGMVPLMPKKWKILKTYGDIYHQLMHDFLVGMIDDPEASSAHTLAIINWPEQYYKKMKKLGFPENDLKPQVIDNREQELVKGFRDLIIKFLDEWIDRIFSQEVRDFNDRNAEGSNLDADEYGYFRTKNLVDMWRMLREQVDAAGNSGRQDVAEGVIDAMFLRLRARQQSFQRMLEEEIAKFETSKIPTELEGMQSLQDWLVATANDQIACVDDIEEEGRFGYLTSFKQKFEPLVSPSYMERAESEYELLQGNYFDLSTWCLRNFIKLIFVVDFKSAMSSFFTAEWYQKATMKQLIATFEEYLGDYRPVLHHSLVDIFTEIFADELLSRYLMCVRNKGAKFRRADPFQEKVFNDISTAFEFFRSLPNSGETITQTWRVTEPFLDLLTAEKEAIPDVFESFKARYWDLQISWVEAVLRSRDDFERSMINAVKARAAQMEIIRGPETIMSKVK</sequence>
<dbReference type="PANTHER" id="PTHR21292:SF1">
    <property type="entry name" value="EXOCYST COMPLEX COMPONENT 3"/>
    <property type="match status" value="1"/>
</dbReference>
<dbReference type="Gene3D" id="1.10.357.70">
    <property type="entry name" value="Exocyst complex component Sec6, C-terminal domain"/>
    <property type="match status" value="1"/>
</dbReference>
<dbReference type="Proteomes" id="UP000829685">
    <property type="component" value="Unassembled WGS sequence"/>
</dbReference>
<dbReference type="EMBL" id="JAFIMR010000036">
    <property type="protein sequence ID" value="KAI1858551.1"/>
    <property type="molecule type" value="Genomic_DNA"/>
</dbReference>
<accession>A0A9P9WDV1</accession>
<comment type="caution">
    <text evidence="4">The sequence shown here is derived from an EMBL/GenBank/DDBJ whole genome shotgun (WGS) entry which is preliminary data.</text>
</comment>
<dbReference type="Pfam" id="PF06046">
    <property type="entry name" value="Sec6"/>
    <property type="match status" value="1"/>
</dbReference>
<proteinExistence type="inferred from homology"/>
<dbReference type="PANTHER" id="PTHR21292">
    <property type="entry name" value="EXOCYST COMPLEX COMPONENT SEC6-RELATED"/>
    <property type="match status" value="1"/>
</dbReference>
<evidence type="ECO:0000256" key="1">
    <source>
        <dbReference type="ARBA" id="ARBA00009447"/>
    </source>
</evidence>
<dbReference type="OrthoDB" id="190098at2759"/>
<dbReference type="GO" id="GO:0000149">
    <property type="term" value="F:SNARE binding"/>
    <property type="evidence" value="ECO:0007669"/>
    <property type="project" value="TreeGrafter"/>
</dbReference>
<dbReference type="FunFam" id="1.10.357.50:FF:000006">
    <property type="entry name" value="Exocyst complex component sec6"/>
    <property type="match status" value="1"/>
</dbReference>
<protein>
    <recommendedName>
        <fullName evidence="6">Exocyst complex component Sec6</fullName>
    </recommendedName>
</protein>
<evidence type="ECO:0008006" key="6">
    <source>
        <dbReference type="Google" id="ProtNLM"/>
    </source>
</evidence>
<keyword evidence="3" id="KW-0268">Exocytosis</keyword>
<dbReference type="Gene3D" id="1.10.357.50">
    <property type="match status" value="1"/>
</dbReference>